<organism evidence="3 4">
    <name type="scientific">Hydrogenophaga atypica</name>
    <dbReference type="NCBI Taxonomy" id="249409"/>
    <lineage>
        <taxon>Bacteria</taxon>
        <taxon>Pseudomonadati</taxon>
        <taxon>Pseudomonadota</taxon>
        <taxon>Betaproteobacteria</taxon>
        <taxon>Burkholderiales</taxon>
        <taxon>Comamonadaceae</taxon>
        <taxon>Hydrogenophaga</taxon>
    </lineage>
</organism>
<accession>A0ABW2QR49</accession>
<gene>
    <name evidence="3" type="ORF">ACFQPB_20150</name>
</gene>
<dbReference type="PANTHER" id="PTHR30203:SF29">
    <property type="entry name" value="PROTEIN CYAE"/>
    <property type="match status" value="1"/>
</dbReference>
<reference evidence="4" key="1">
    <citation type="journal article" date="2019" name="Int. J. Syst. Evol. Microbiol.">
        <title>The Global Catalogue of Microorganisms (GCM) 10K type strain sequencing project: providing services to taxonomists for standard genome sequencing and annotation.</title>
        <authorList>
            <consortium name="The Broad Institute Genomics Platform"/>
            <consortium name="The Broad Institute Genome Sequencing Center for Infectious Disease"/>
            <person name="Wu L."/>
            <person name="Ma J."/>
        </authorList>
    </citation>
    <scope>NUCLEOTIDE SEQUENCE [LARGE SCALE GENOMIC DNA]</scope>
    <source>
        <strain evidence="4">CGMCC 1.12371</strain>
    </source>
</reference>
<keyword evidence="2" id="KW-0732">Signal</keyword>
<evidence type="ECO:0000256" key="1">
    <source>
        <dbReference type="ARBA" id="ARBA00007613"/>
    </source>
</evidence>
<dbReference type="RefSeq" id="WP_382227189.1">
    <property type="nucleotide sequence ID" value="NZ_JBHTCA010000026.1"/>
</dbReference>
<dbReference type="PANTHER" id="PTHR30203">
    <property type="entry name" value="OUTER MEMBRANE CATION EFFLUX PROTEIN"/>
    <property type="match status" value="1"/>
</dbReference>
<name>A0ABW2QR49_9BURK</name>
<feature type="signal peptide" evidence="2">
    <location>
        <begin position="1"/>
        <end position="25"/>
    </location>
</feature>
<proteinExistence type="inferred from homology"/>
<evidence type="ECO:0000256" key="2">
    <source>
        <dbReference type="SAM" id="SignalP"/>
    </source>
</evidence>
<dbReference type="InterPro" id="IPR010131">
    <property type="entry name" value="MdtP/NodT-like"/>
</dbReference>
<dbReference type="Gene3D" id="2.20.200.10">
    <property type="entry name" value="Outer membrane efflux proteins (OEP)"/>
    <property type="match status" value="1"/>
</dbReference>
<evidence type="ECO:0000313" key="4">
    <source>
        <dbReference type="Proteomes" id="UP001596501"/>
    </source>
</evidence>
<dbReference type="Pfam" id="PF02321">
    <property type="entry name" value="OEP"/>
    <property type="match status" value="2"/>
</dbReference>
<comment type="similarity">
    <text evidence="1">Belongs to the outer membrane factor (OMF) (TC 1.B.17) family.</text>
</comment>
<comment type="caution">
    <text evidence="3">The sequence shown here is derived from an EMBL/GenBank/DDBJ whole genome shotgun (WGS) entry which is preliminary data.</text>
</comment>
<dbReference type="Gene3D" id="1.20.1600.10">
    <property type="entry name" value="Outer membrane efflux proteins (OEP)"/>
    <property type="match status" value="1"/>
</dbReference>
<dbReference type="EMBL" id="JBHTCA010000026">
    <property type="protein sequence ID" value="MFC7411182.1"/>
    <property type="molecule type" value="Genomic_DNA"/>
</dbReference>
<protein>
    <submittedName>
        <fullName evidence="3">TolC family protein</fullName>
    </submittedName>
</protein>
<keyword evidence="4" id="KW-1185">Reference proteome</keyword>
<feature type="chain" id="PRO_5047540860" evidence="2">
    <location>
        <begin position="26"/>
        <end position="366"/>
    </location>
</feature>
<evidence type="ECO:0000313" key="3">
    <source>
        <dbReference type="EMBL" id="MFC7411182.1"/>
    </source>
</evidence>
<feature type="non-terminal residue" evidence="3">
    <location>
        <position position="366"/>
    </location>
</feature>
<dbReference type="Proteomes" id="UP001596501">
    <property type="component" value="Unassembled WGS sequence"/>
</dbReference>
<dbReference type="InterPro" id="IPR003423">
    <property type="entry name" value="OMP_efflux"/>
</dbReference>
<dbReference type="SUPFAM" id="SSF56954">
    <property type="entry name" value="Outer membrane efflux proteins (OEP)"/>
    <property type="match status" value="1"/>
</dbReference>
<sequence>MQLPAHPLFRVCLGPVVALALTACATPPPPQLAPVELPATWWAPTLPHQGTPQDLTAWWSRFNDPLLTDWIAQAQRRSPSVASARAQVFAARAALAGAEQQGRPQVAGVLSGSRAFTDPTTPVATVLSAGAQASWAIALWGEDVSRVSAAQAQQDAAGAGWHEARVLVAAETAQVYFGLRLCREQLAVARADSDSRQRTADANGITEKAGLTAPAVAALARASAAESAGRLAQWGELCERQLKSLTALTGVPEPTLRAGLAQAPRWETPADPLLQVPGVPADLLRQRPDVYRAQRQWVAAAQAVGLAQAALRPSLSLSGNLMVNRVRAAGISATVDTWSLGPLTLSVPLLGRDRLHAEVDAAQAQL</sequence>